<dbReference type="Pfam" id="PF14173">
    <property type="entry name" value="ComGG"/>
    <property type="match status" value="1"/>
</dbReference>
<accession>A0A3Q9QYB7</accession>
<protein>
    <recommendedName>
        <fullName evidence="4">Competence protein ComG</fullName>
    </recommendedName>
</protein>
<keyword evidence="1" id="KW-1133">Transmembrane helix</keyword>
<evidence type="ECO:0000313" key="2">
    <source>
        <dbReference type="EMBL" id="AZU63321.1"/>
    </source>
</evidence>
<evidence type="ECO:0000256" key="1">
    <source>
        <dbReference type="SAM" id="Phobius"/>
    </source>
</evidence>
<evidence type="ECO:0000313" key="3">
    <source>
        <dbReference type="Proteomes" id="UP000282892"/>
    </source>
</evidence>
<feature type="transmembrane region" description="Helical" evidence="1">
    <location>
        <begin position="27"/>
        <end position="45"/>
    </location>
</feature>
<proteinExistence type="predicted"/>
<reference evidence="2 3" key="1">
    <citation type="submission" date="2017-07" db="EMBL/GenBank/DDBJ databases">
        <title>The complete genome sequence of Bacillus mesonae strain H20-5, an efficient strain improving plant abiotic stress resistance.</title>
        <authorList>
            <person name="Kim S.Y."/>
            <person name="Song H."/>
            <person name="Sang M.K."/>
            <person name="Weon H.-Y."/>
            <person name="Song J."/>
        </authorList>
    </citation>
    <scope>NUCLEOTIDE SEQUENCE [LARGE SCALE GENOMIC DNA]</scope>
    <source>
        <strain evidence="2 3">H20-5</strain>
    </source>
</reference>
<dbReference type="InterPro" id="IPR020372">
    <property type="entry name" value="Competence_ComGG"/>
</dbReference>
<dbReference type="AlphaFoldDB" id="A0A3Q9QYB7"/>
<keyword evidence="1" id="KW-0812">Transmembrane</keyword>
<dbReference type="EMBL" id="CP022572">
    <property type="protein sequence ID" value="AZU63321.1"/>
    <property type="molecule type" value="Genomic_DNA"/>
</dbReference>
<sequence>MGKRALRNCLFFSGMEKGYMKHNESGFTYPLILILLIIFLLFFSMNVERLLSERKLVHESETVLKEEYYYLTTVKKVEKMLETERGIPAKGSIYYQFGEMSYQTDPPAGNSQKVYFSLKFKSGLTVMGNGVFDLSTKRLIKWTEMQ</sequence>
<dbReference type="STRING" id="1193713.GCA_001636315_00788"/>
<organism evidence="2 3">
    <name type="scientific">Neobacillus mesonae</name>
    <dbReference type="NCBI Taxonomy" id="1193713"/>
    <lineage>
        <taxon>Bacteria</taxon>
        <taxon>Bacillati</taxon>
        <taxon>Bacillota</taxon>
        <taxon>Bacilli</taxon>
        <taxon>Bacillales</taxon>
        <taxon>Bacillaceae</taxon>
        <taxon>Neobacillus</taxon>
    </lineage>
</organism>
<name>A0A3Q9QYB7_9BACI</name>
<dbReference type="OrthoDB" id="2933258at2"/>
<evidence type="ECO:0008006" key="4">
    <source>
        <dbReference type="Google" id="ProtNLM"/>
    </source>
</evidence>
<dbReference type="KEGG" id="nmk:CHR53_19770"/>
<keyword evidence="3" id="KW-1185">Reference proteome</keyword>
<dbReference type="Proteomes" id="UP000282892">
    <property type="component" value="Chromosome"/>
</dbReference>
<gene>
    <name evidence="2" type="ORF">CHR53_19770</name>
</gene>
<keyword evidence="1" id="KW-0472">Membrane</keyword>